<keyword evidence="8" id="KW-0460">Magnesium</keyword>
<protein>
    <recommendedName>
        <fullName evidence="9">Selenoprotein O</fullName>
    </recommendedName>
</protein>
<evidence type="ECO:0000313" key="10">
    <source>
        <dbReference type="EMBL" id="KAB2607395.1"/>
    </source>
</evidence>
<dbReference type="Pfam" id="PF02696">
    <property type="entry name" value="SelO"/>
    <property type="match status" value="1"/>
</dbReference>
<keyword evidence="7" id="KW-0067">ATP-binding</keyword>
<accession>A0A5N5FW83</accession>
<keyword evidence="3" id="KW-0808">Transferase</keyword>
<dbReference type="GO" id="GO:0070733">
    <property type="term" value="F:AMPylase activity"/>
    <property type="evidence" value="ECO:0007669"/>
    <property type="project" value="TreeGrafter"/>
</dbReference>
<evidence type="ECO:0000256" key="9">
    <source>
        <dbReference type="ARBA" id="ARBA00031547"/>
    </source>
</evidence>
<dbReference type="AlphaFoldDB" id="A0A5N5FW83"/>
<evidence type="ECO:0000256" key="8">
    <source>
        <dbReference type="ARBA" id="ARBA00022842"/>
    </source>
</evidence>
<dbReference type="GO" id="GO:0009534">
    <property type="term" value="C:chloroplast thylakoid"/>
    <property type="evidence" value="ECO:0007669"/>
    <property type="project" value="TreeGrafter"/>
</dbReference>
<keyword evidence="5" id="KW-0479">Metal-binding</keyword>
<dbReference type="PANTHER" id="PTHR32057">
    <property type="entry name" value="PROTEIN ADENYLYLTRANSFERASE SELO, MITOCHONDRIAL"/>
    <property type="match status" value="1"/>
</dbReference>
<dbReference type="EMBL" id="SMOL01000559">
    <property type="protein sequence ID" value="KAB2607395.1"/>
    <property type="molecule type" value="Genomic_DNA"/>
</dbReference>
<keyword evidence="6" id="KW-0547">Nucleotide-binding</keyword>
<dbReference type="InterPro" id="IPR003846">
    <property type="entry name" value="SelO"/>
</dbReference>
<dbReference type="Proteomes" id="UP000327157">
    <property type="component" value="Chromosome 11"/>
</dbReference>
<dbReference type="PANTHER" id="PTHR32057:SF14">
    <property type="entry name" value="PROTEIN ADENYLYLTRANSFERASE SELO, MITOCHONDRIAL"/>
    <property type="match status" value="1"/>
</dbReference>
<organism evidence="10 11">
    <name type="scientific">Pyrus ussuriensis x Pyrus communis</name>
    <dbReference type="NCBI Taxonomy" id="2448454"/>
    <lineage>
        <taxon>Eukaryota</taxon>
        <taxon>Viridiplantae</taxon>
        <taxon>Streptophyta</taxon>
        <taxon>Embryophyta</taxon>
        <taxon>Tracheophyta</taxon>
        <taxon>Spermatophyta</taxon>
        <taxon>Magnoliopsida</taxon>
        <taxon>eudicotyledons</taxon>
        <taxon>Gunneridae</taxon>
        <taxon>Pentapetalae</taxon>
        <taxon>rosids</taxon>
        <taxon>fabids</taxon>
        <taxon>Rosales</taxon>
        <taxon>Rosaceae</taxon>
        <taxon>Amygdaloideae</taxon>
        <taxon>Maleae</taxon>
        <taxon>Pyrus</taxon>
    </lineage>
</organism>
<evidence type="ECO:0000256" key="2">
    <source>
        <dbReference type="ARBA" id="ARBA00009747"/>
    </source>
</evidence>
<sequence length="272" mass="30548">MQLASSASAVDTVVRAAAHYSGTILLFLESFNEKSAVAEGIASLVDRWQGVGFTHGVLNPDNMSIMGLTIDYGPSGYLDAFAPSYTPNTTDLPGRRYCFTNQPDIGLWNIAQFTRTLVAAKLIDDKEANYAMESKLLNNMAIDKVDYTNFFWFLSNIKADPNIPEEELLNPLKAVLLDNGQEQKEAWISWVNIYIEEERKASMNAVNPNYVLRNYLCQSAIDAAEQGDFEEVWRVLEVMERPYDEQPGKEKYARLPPAWAYRPGVCMLSCSS</sequence>
<reference evidence="10 11" key="3">
    <citation type="submission" date="2019-11" db="EMBL/GenBank/DDBJ databases">
        <title>A de novo genome assembly of a pear dwarfing rootstock.</title>
        <authorList>
            <person name="Wang F."/>
            <person name="Wang J."/>
            <person name="Li S."/>
            <person name="Zhang Y."/>
            <person name="Fang M."/>
            <person name="Ma L."/>
            <person name="Zhao Y."/>
            <person name="Jiang S."/>
        </authorList>
    </citation>
    <scope>NUCLEOTIDE SEQUENCE [LARGE SCALE GENOMIC DNA]</scope>
    <source>
        <strain evidence="10">S2</strain>
        <tissue evidence="10">Leaf</tissue>
    </source>
</reference>
<evidence type="ECO:0000256" key="4">
    <source>
        <dbReference type="ARBA" id="ARBA00022695"/>
    </source>
</evidence>
<keyword evidence="4" id="KW-0548">Nucleotidyltransferase</keyword>
<comment type="cofactor">
    <cofactor evidence="1">
        <name>Mg(2+)</name>
        <dbReference type="ChEBI" id="CHEBI:18420"/>
    </cofactor>
</comment>
<evidence type="ECO:0000256" key="7">
    <source>
        <dbReference type="ARBA" id="ARBA00022840"/>
    </source>
</evidence>
<evidence type="ECO:0000256" key="5">
    <source>
        <dbReference type="ARBA" id="ARBA00022723"/>
    </source>
</evidence>
<evidence type="ECO:0000256" key="1">
    <source>
        <dbReference type="ARBA" id="ARBA00001946"/>
    </source>
</evidence>
<evidence type="ECO:0000313" key="11">
    <source>
        <dbReference type="Proteomes" id="UP000327157"/>
    </source>
</evidence>
<gene>
    <name evidence="10" type="ORF">D8674_007112</name>
</gene>
<reference evidence="10 11" key="1">
    <citation type="submission" date="2019-09" db="EMBL/GenBank/DDBJ databases">
        <authorList>
            <person name="Ou C."/>
        </authorList>
    </citation>
    <scope>NUCLEOTIDE SEQUENCE [LARGE SCALE GENOMIC DNA]</scope>
    <source>
        <strain evidence="10">S2</strain>
        <tissue evidence="10">Leaf</tissue>
    </source>
</reference>
<comment type="caution">
    <text evidence="10">The sequence shown here is derived from an EMBL/GenBank/DDBJ whole genome shotgun (WGS) entry which is preliminary data.</text>
</comment>
<dbReference type="OrthoDB" id="10254721at2759"/>
<proteinExistence type="inferred from homology"/>
<evidence type="ECO:0000256" key="6">
    <source>
        <dbReference type="ARBA" id="ARBA00022741"/>
    </source>
</evidence>
<reference evidence="11" key="2">
    <citation type="submission" date="2019-10" db="EMBL/GenBank/DDBJ databases">
        <title>A de novo genome assembly of a pear dwarfing rootstock.</title>
        <authorList>
            <person name="Wang F."/>
            <person name="Wang J."/>
            <person name="Li S."/>
            <person name="Zhang Y."/>
            <person name="Fang M."/>
            <person name="Ma L."/>
            <person name="Zhao Y."/>
            <person name="Jiang S."/>
        </authorList>
    </citation>
    <scope>NUCLEOTIDE SEQUENCE [LARGE SCALE GENOMIC DNA]</scope>
</reference>
<evidence type="ECO:0000256" key="3">
    <source>
        <dbReference type="ARBA" id="ARBA00022679"/>
    </source>
</evidence>
<keyword evidence="11" id="KW-1185">Reference proteome</keyword>
<name>A0A5N5FW83_9ROSA</name>
<dbReference type="GO" id="GO:0005524">
    <property type="term" value="F:ATP binding"/>
    <property type="evidence" value="ECO:0007669"/>
    <property type="project" value="UniProtKB-KW"/>
</dbReference>
<dbReference type="GO" id="GO:0046872">
    <property type="term" value="F:metal ion binding"/>
    <property type="evidence" value="ECO:0007669"/>
    <property type="project" value="UniProtKB-KW"/>
</dbReference>
<comment type="similarity">
    <text evidence="2">Belongs to the SELO family.</text>
</comment>